<gene>
    <name evidence="5" type="ORF">BJ508DRAFT_372680</name>
</gene>
<dbReference type="PANTHER" id="PTHR46093:SF18">
    <property type="entry name" value="FIBRONECTIN TYPE-III DOMAIN-CONTAINING PROTEIN"/>
    <property type="match status" value="1"/>
</dbReference>
<dbReference type="Gene3D" id="2.120.10.80">
    <property type="entry name" value="Kelch-type beta propeller"/>
    <property type="match status" value="1"/>
</dbReference>
<dbReference type="Proteomes" id="UP000275078">
    <property type="component" value="Unassembled WGS sequence"/>
</dbReference>
<dbReference type="InterPro" id="IPR015915">
    <property type="entry name" value="Kelch-typ_b-propeller"/>
</dbReference>
<keyword evidence="4" id="KW-1133">Transmembrane helix</keyword>
<dbReference type="EMBL" id="ML119649">
    <property type="protein sequence ID" value="RPA86400.1"/>
    <property type="molecule type" value="Genomic_DNA"/>
</dbReference>
<evidence type="ECO:0008006" key="7">
    <source>
        <dbReference type="Google" id="ProtNLM"/>
    </source>
</evidence>
<organism evidence="5 6">
    <name type="scientific">Ascobolus immersus RN42</name>
    <dbReference type="NCBI Taxonomy" id="1160509"/>
    <lineage>
        <taxon>Eukaryota</taxon>
        <taxon>Fungi</taxon>
        <taxon>Dikarya</taxon>
        <taxon>Ascomycota</taxon>
        <taxon>Pezizomycotina</taxon>
        <taxon>Pezizomycetes</taxon>
        <taxon>Pezizales</taxon>
        <taxon>Ascobolaceae</taxon>
        <taxon>Ascobolus</taxon>
    </lineage>
</organism>
<reference evidence="5 6" key="1">
    <citation type="journal article" date="2018" name="Nat. Ecol. Evol.">
        <title>Pezizomycetes genomes reveal the molecular basis of ectomycorrhizal truffle lifestyle.</title>
        <authorList>
            <person name="Murat C."/>
            <person name="Payen T."/>
            <person name="Noel B."/>
            <person name="Kuo A."/>
            <person name="Morin E."/>
            <person name="Chen J."/>
            <person name="Kohler A."/>
            <person name="Krizsan K."/>
            <person name="Balestrini R."/>
            <person name="Da Silva C."/>
            <person name="Montanini B."/>
            <person name="Hainaut M."/>
            <person name="Levati E."/>
            <person name="Barry K.W."/>
            <person name="Belfiori B."/>
            <person name="Cichocki N."/>
            <person name="Clum A."/>
            <person name="Dockter R.B."/>
            <person name="Fauchery L."/>
            <person name="Guy J."/>
            <person name="Iotti M."/>
            <person name="Le Tacon F."/>
            <person name="Lindquist E.A."/>
            <person name="Lipzen A."/>
            <person name="Malagnac F."/>
            <person name="Mello A."/>
            <person name="Molinier V."/>
            <person name="Miyauchi S."/>
            <person name="Poulain J."/>
            <person name="Riccioni C."/>
            <person name="Rubini A."/>
            <person name="Sitrit Y."/>
            <person name="Splivallo R."/>
            <person name="Traeger S."/>
            <person name="Wang M."/>
            <person name="Zifcakova L."/>
            <person name="Wipf D."/>
            <person name="Zambonelli A."/>
            <person name="Paolocci F."/>
            <person name="Nowrousian M."/>
            <person name="Ottonello S."/>
            <person name="Baldrian P."/>
            <person name="Spatafora J.W."/>
            <person name="Henrissat B."/>
            <person name="Nagy L.G."/>
            <person name="Aury J.M."/>
            <person name="Wincker P."/>
            <person name="Grigoriev I.V."/>
            <person name="Bonfante P."/>
            <person name="Martin F.M."/>
        </authorList>
    </citation>
    <scope>NUCLEOTIDE SEQUENCE [LARGE SCALE GENOMIC DNA]</scope>
    <source>
        <strain evidence="5 6">RN42</strain>
    </source>
</reference>
<evidence type="ECO:0000313" key="6">
    <source>
        <dbReference type="Proteomes" id="UP000275078"/>
    </source>
</evidence>
<dbReference type="OrthoDB" id="10251809at2759"/>
<feature type="region of interest" description="Disordered" evidence="3">
    <location>
        <begin position="394"/>
        <end position="437"/>
    </location>
</feature>
<keyword evidence="6" id="KW-1185">Reference proteome</keyword>
<evidence type="ECO:0000256" key="2">
    <source>
        <dbReference type="ARBA" id="ARBA00022737"/>
    </source>
</evidence>
<keyword evidence="2" id="KW-0677">Repeat</keyword>
<keyword evidence="4" id="KW-0812">Transmembrane</keyword>
<keyword evidence="1" id="KW-0880">Kelch repeat</keyword>
<dbReference type="SUPFAM" id="SSF50965">
    <property type="entry name" value="Galactose oxidase, central domain"/>
    <property type="match status" value="1"/>
</dbReference>
<accession>A0A3N4IQA7</accession>
<dbReference type="AlphaFoldDB" id="A0A3N4IQA7"/>
<dbReference type="PANTHER" id="PTHR46093">
    <property type="entry name" value="ACYL-COA-BINDING DOMAIN-CONTAINING PROTEIN 5"/>
    <property type="match status" value="1"/>
</dbReference>
<keyword evidence="4" id="KW-0472">Membrane</keyword>
<feature type="transmembrane region" description="Helical" evidence="4">
    <location>
        <begin position="445"/>
        <end position="466"/>
    </location>
</feature>
<evidence type="ECO:0000313" key="5">
    <source>
        <dbReference type="EMBL" id="RPA86400.1"/>
    </source>
</evidence>
<sequence>MAFRGLAADSVAFCTWENGAVDDNLYLASGKFRPQHSDYGTYAPNISRPGKNQLLALTLDLSKRPDEFIPKPNNFYSFQSGAVWTSNKKIYEFGGSVVNESQKPEAVEDLTFSIFHTESKTWTKKPLPEQLRRYEGGYTQGGGKGFYYKGKASKSSTADLTEDLFPSDLLIFDMETEDFTRADGPSLGSDSVTSPTVAYAPVGRNGIILTMGGLAPRRTIEYNVINIYDIATSTWYHQGTSGTHPPRRTGQCYVHATSPDGTSHQTFVYGGVADDNPAGYDDIYVLSVPSFTWQKVYEHRGTLARAGMACTRQGGNMIVAGGKRVMDPTKCDFDYQMMGINIFDMARLKWVSDEPYDMGRQYKVGDQISAMIDGMEMPVDGWSDVRLGALFATRPGHSNSSDDGSSRTKFGDAEVPSDTFVPSDTSVPYPEPASPRQHWATRRNIGGIVGGVVLFIILLGLALCLFHHRRRKNRMNGMEARERFADANQVPIEHLMDPTLSSNAATLAHASPVKEAYYGTAKKSSVGIAEETLRPEDSASVAPGPTPVARVARYC</sequence>
<dbReference type="CDD" id="cd12087">
    <property type="entry name" value="TM_EGFR-like"/>
    <property type="match status" value="1"/>
</dbReference>
<dbReference type="InterPro" id="IPR011043">
    <property type="entry name" value="Gal_Oxase/kelch_b-propeller"/>
</dbReference>
<proteinExistence type="predicted"/>
<name>A0A3N4IQA7_ASCIM</name>
<evidence type="ECO:0000256" key="3">
    <source>
        <dbReference type="SAM" id="MobiDB-lite"/>
    </source>
</evidence>
<evidence type="ECO:0000256" key="1">
    <source>
        <dbReference type="ARBA" id="ARBA00022441"/>
    </source>
</evidence>
<dbReference type="STRING" id="1160509.A0A3N4IQA7"/>
<protein>
    <recommendedName>
        <fullName evidence="7">Galactose oxidase</fullName>
    </recommendedName>
</protein>
<evidence type="ECO:0000256" key="4">
    <source>
        <dbReference type="SAM" id="Phobius"/>
    </source>
</evidence>